<evidence type="ECO:0000256" key="7">
    <source>
        <dbReference type="ARBA" id="ARBA00023288"/>
    </source>
</evidence>
<evidence type="ECO:0000313" key="14">
    <source>
        <dbReference type="Proteomes" id="UP000000707"/>
    </source>
</evidence>
<keyword evidence="6" id="KW-0564">Palmitate</keyword>
<dbReference type="GeneID" id="18246522"/>
<keyword evidence="3 11" id="KW-0812">Transmembrane</keyword>
<dbReference type="eggNOG" id="KOG1311">
    <property type="taxonomic scope" value="Eukaryota"/>
</dbReference>
<dbReference type="KEGG" id="cten:18246522"/>
<dbReference type="GO" id="GO:0006612">
    <property type="term" value="P:protein targeting to membrane"/>
    <property type="evidence" value="ECO:0007669"/>
    <property type="project" value="TreeGrafter"/>
</dbReference>
<accession>G3AX72</accession>
<feature type="transmembrane region" description="Helical" evidence="11">
    <location>
        <begin position="63"/>
        <end position="83"/>
    </location>
</feature>
<evidence type="ECO:0000256" key="3">
    <source>
        <dbReference type="ARBA" id="ARBA00022692"/>
    </source>
</evidence>
<evidence type="ECO:0000256" key="4">
    <source>
        <dbReference type="ARBA" id="ARBA00022989"/>
    </source>
</evidence>
<comment type="subcellular location">
    <subcellularLocation>
        <location evidence="1">Endoplasmic reticulum membrane</location>
        <topology evidence="1">Multi-pass membrane protein</topology>
    </subcellularLocation>
</comment>
<dbReference type="InterPro" id="IPR001594">
    <property type="entry name" value="Palmitoyltrfase_DHHC"/>
</dbReference>
<keyword evidence="7" id="KW-0449">Lipoprotein</keyword>
<dbReference type="Pfam" id="PF01529">
    <property type="entry name" value="DHHC"/>
    <property type="match status" value="1"/>
</dbReference>
<dbReference type="HOGENOM" id="CLU_047581_1_0_1"/>
<dbReference type="GO" id="GO:0005794">
    <property type="term" value="C:Golgi apparatus"/>
    <property type="evidence" value="ECO:0007669"/>
    <property type="project" value="TreeGrafter"/>
</dbReference>
<keyword evidence="5 11" id="KW-0472">Membrane</keyword>
<evidence type="ECO:0000313" key="13">
    <source>
        <dbReference type="EMBL" id="EGV66705.1"/>
    </source>
</evidence>
<reference evidence="13 14" key="1">
    <citation type="journal article" date="2011" name="Proc. Natl. Acad. Sci. U.S.A.">
        <title>Comparative genomics of xylose-fermenting fungi for enhanced biofuel production.</title>
        <authorList>
            <person name="Wohlbach D.J."/>
            <person name="Kuo A."/>
            <person name="Sato T.K."/>
            <person name="Potts K.M."/>
            <person name="Salamov A.A."/>
            <person name="LaButti K.M."/>
            <person name="Sun H."/>
            <person name="Clum A."/>
            <person name="Pangilinan J.L."/>
            <person name="Lindquist E.A."/>
            <person name="Lucas S."/>
            <person name="Lapidus A."/>
            <person name="Jin M."/>
            <person name="Gunawan C."/>
            <person name="Balan V."/>
            <person name="Dale B.E."/>
            <person name="Jeffries T.W."/>
            <person name="Zinkel R."/>
            <person name="Barry K.W."/>
            <person name="Grigoriev I.V."/>
            <person name="Gasch A.P."/>
        </authorList>
    </citation>
    <scope>NUCLEOTIDE SEQUENCE [LARGE SCALE GENOMIC DNA]</scope>
    <source>
        <strain evidence="14">ATCC 10573 / BCRC 21748 / CBS 615 / JCM 9827 / NBRC 10315 / NRRL Y-1498 / VKM Y-70</strain>
    </source>
</reference>
<feature type="transmembrane region" description="Helical" evidence="11">
    <location>
        <begin position="207"/>
        <end position="231"/>
    </location>
</feature>
<evidence type="ECO:0000256" key="11">
    <source>
        <dbReference type="RuleBase" id="RU079119"/>
    </source>
</evidence>
<feature type="domain" description="Palmitoyltransferase DHHC" evidence="12">
    <location>
        <begin position="163"/>
        <end position="290"/>
    </location>
</feature>
<keyword evidence="8 11" id="KW-0012">Acyltransferase</keyword>
<dbReference type="STRING" id="590646.G3AX72"/>
<name>G3AX72_CANTC</name>
<evidence type="ECO:0000256" key="1">
    <source>
        <dbReference type="ARBA" id="ARBA00004477"/>
    </source>
</evidence>
<sequence length="345" mass="39791">MCTKQIAEPAPWFYWFLTNWLVADPKYIVLNQSGSYKNYQAQKQEGLKFVYLVGGRLRVVKTLPINVFVASVLTGLAVLFWVFEARWTWNHLSPALPIVFSYLWLITLAMFIKAATSDPGILPRNVHMPYDLRLPTNTTAPDEYFNAISLPYLHDKFQGVTVKYCSTCHIWRPPRASHCGVCNACVVNHDHHCIYINNCVGLRNYKYFLWFVLGASACGIMAIITGLIHVFHYKTAAEFSIHTFGQSISSYPGSFCLVILSLMAIVYPFLVLLVHILLTCQNLTTREYLNFMRSNKDWKNVFDRHNLLKNLYINWIGRARGTSYLRLTDQYDPEDIRLQRVAPLE</sequence>
<dbReference type="InterPro" id="IPR039859">
    <property type="entry name" value="PFA4/ZDH16/20/ERF2-like"/>
</dbReference>
<dbReference type="OrthoDB" id="9909019at2759"/>
<evidence type="ECO:0000256" key="5">
    <source>
        <dbReference type="ARBA" id="ARBA00023136"/>
    </source>
</evidence>
<dbReference type="GO" id="GO:0019706">
    <property type="term" value="F:protein-cysteine S-palmitoyltransferase activity"/>
    <property type="evidence" value="ECO:0007669"/>
    <property type="project" value="UniProtKB-EC"/>
</dbReference>
<dbReference type="PANTHER" id="PTHR22883">
    <property type="entry name" value="ZINC FINGER DHHC DOMAIN CONTAINING PROTEIN"/>
    <property type="match status" value="1"/>
</dbReference>
<dbReference type="EC" id="2.3.1.225" evidence="11"/>
<comment type="catalytic activity">
    <reaction evidence="10 11">
        <text>L-cysteinyl-[protein] + hexadecanoyl-CoA = S-hexadecanoyl-L-cysteinyl-[protein] + CoA</text>
        <dbReference type="Rhea" id="RHEA:36683"/>
        <dbReference type="Rhea" id="RHEA-COMP:10131"/>
        <dbReference type="Rhea" id="RHEA-COMP:11032"/>
        <dbReference type="ChEBI" id="CHEBI:29950"/>
        <dbReference type="ChEBI" id="CHEBI:57287"/>
        <dbReference type="ChEBI" id="CHEBI:57379"/>
        <dbReference type="ChEBI" id="CHEBI:74151"/>
        <dbReference type="EC" id="2.3.1.225"/>
    </reaction>
</comment>
<evidence type="ECO:0000259" key="12">
    <source>
        <dbReference type="Pfam" id="PF01529"/>
    </source>
</evidence>
<evidence type="ECO:0000256" key="9">
    <source>
        <dbReference type="ARBA" id="ARBA00023463"/>
    </source>
</evidence>
<evidence type="ECO:0000256" key="10">
    <source>
        <dbReference type="ARBA" id="ARBA00048048"/>
    </source>
</evidence>
<dbReference type="Proteomes" id="UP000000707">
    <property type="component" value="Unassembled WGS sequence"/>
</dbReference>
<organism evidence="14">
    <name type="scientific">Candida tenuis (strain ATCC 10573 / BCRC 21748 / CBS 615 / JCM 9827 / NBRC 10315 / NRRL Y-1498 / VKM Y-70)</name>
    <name type="common">Yeast</name>
    <name type="synonym">Yamadazyma tenuis</name>
    <dbReference type="NCBI Taxonomy" id="590646"/>
    <lineage>
        <taxon>Eukaryota</taxon>
        <taxon>Fungi</taxon>
        <taxon>Dikarya</taxon>
        <taxon>Ascomycota</taxon>
        <taxon>Saccharomycotina</taxon>
        <taxon>Pichiomycetes</taxon>
        <taxon>Debaryomycetaceae</taxon>
        <taxon>Yamadazyma</taxon>
    </lineage>
</organism>
<feature type="transmembrane region" description="Helical" evidence="11">
    <location>
        <begin position="95"/>
        <end position="115"/>
    </location>
</feature>
<comment type="similarity">
    <text evidence="9">Belongs to the DHHC palmitoyltransferase family. ERF2/ZDHHC9 subfamily.</text>
</comment>
<dbReference type="PROSITE" id="PS50216">
    <property type="entry name" value="DHHC"/>
    <property type="match status" value="1"/>
</dbReference>
<proteinExistence type="inferred from homology"/>
<evidence type="ECO:0000256" key="8">
    <source>
        <dbReference type="ARBA" id="ARBA00023315"/>
    </source>
</evidence>
<evidence type="ECO:0000256" key="2">
    <source>
        <dbReference type="ARBA" id="ARBA00022679"/>
    </source>
</evidence>
<protein>
    <recommendedName>
        <fullName evidence="11">Palmitoyltransferase</fullName>
        <ecNumber evidence="11">2.3.1.225</ecNumber>
    </recommendedName>
</protein>
<evidence type="ECO:0000256" key="6">
    <source>
        <dbReference type="ARBA" id="ARBA00023139"/>
    </source>
</evidence>
<dbReference type="GO" id="GO:0005789">
    <property type="term" value="C:endoplasmic reticulum membrane"/>
    <property type="evidence" value="ECO:0007669"/>
    <property type="project" value="UniProtKB-SubCell"/>
</dbReference>
<keyword evidence="14" id="KW-1185">Reference proteome</keyword>
<dbReference type="AlphaFoldDB" id="G3AX72"/>
<keyword evidence="4 11" id="KW-1133">Transmembrane helix</keyword>
<feature type="transmembrane region" description="Helical" evidence="11">
    <location>
        <begin position="251"/>
        <end position="278"/>
    </location>
</feature>
<dbReference type="PANTHER" id="PTHR22883:SF43">
    <property type="entry name" value="PALMITOYLTRANSFERASE APP"/>
    <property type="match status" value="1"/>
</dbReference>
<keyword evidence="2 11" id="KW-0808">Transferase</keyword>
<dbReference type="EMBL" id="GL996510">
    <property type="protein sequence ID" value="EGV66705.1"/>
    <property type="molecule type" value="Genomic_DNA"/>
</dbReference>
<gene>
    <name evidence="13" type="ORF">CANTEDRAFT_112444</name>
</gene>
<comment type="domain">
    <text evidence="11">The DHHC domain is required for palmitoyltransferase activity.</text>
</comment>